<dbReference type="GO" id="GO:0009234">
    <property type="term" value="P:menaquinone biosynthetic process"/>
    <property type="evidence" value="ECO:0007669"/>
    <property type="project" value="UniProtKB-UniRule"/>
</dbReference>
<comment type="cofactor">
    <cofactor evidence="7">
        <name>Mg(2+)</name>
        <dbReference type="ChEBI" id="CHEBI:18420"/>
    </cofactor>
    <cofactor evidence="7">
        <name>Mn(2+)</name>
        <dbReference type="ChEBI" id="CHEBI:29035"/>
    </cofactor>
</comment>
<keyword evidence="12" id="KW-1185">Reference proteome</keyword>
<evidence type="ECO:0000256" key="7">
    <source>
        <dbReference type="HAMAP-Rule" id="MF_01659"/>
    </source>
</evidence>
<evidence type="ECO:0000256" key="1">
    <source>
        <dbReference type="ARBA" id="ARBA00022428"/>
    </source>
</evidence>
<comment type="catalytic activity">
    <reaction evidence="7">
        <text>isochorismate + 2-oxoglutarate + H(+) = 5-enolpyruvoyl-6-hydroxy-2-succinyl-cyclohex-3-ene-1-carboxylate + CO2</text>
        <dbReference type="Rhea" id="RHEA:25593"/>
        <dbReference type="ChEBI" id="CHEBI:15378"/>
        <dbReference type="ChEBI" id="CHEBI:16526"/>
        <dbReference type="ChEBI" id="CHEBI:16810"/>
        <dbReference type="ChEBI" id="CHEBI:29780"/>
        <dbReference type="ChEBI" id="CHEBI:58818"/>
        <dbReference type="EC" id="2.2.1.9"/>
    </reaction>
</comment>
<accession>A0A0R1Y3G5</accession>
<dbReference type="Gene3D" id="3.40.50.1220">
    <property type="entry name" value="TPP-binding domain"/>
    <property type="match status" value="1"/>
</dbReference>
<dbReference type="CDD" id="cd07037">
    <property type="entry name" value="TPP_PYR_MenD"/>
    <property type="match status" value="1"/>
</dbReference>
<evidence type="ECO:0000313" key="11">
    <source>
        <dbReference type="EMBL" id="KRM36862.1"/>
    </source>
</evidence>
<dbReference type="PIRSF" id="PIRSF004983">
    <property type="entry name" value="MenD"/>
    <property type="match status" value="1"/>
</dbReference>
<feature type="domain" description="Thiamine pyrophosphate enzyme N-terminal TPP-binding" evidence="9">
    <location>
        <begin position="11"/>
        <end position="127"/>
    </location>
</feature>
<comment type="subunit">
    <text evidence="7">Homodimer.</text>
</comment>
<evidence type="ECO:0000259" key="10">
    <source>
        <dbReference type="Pfam" id="PF16582"/>
    </source>
</evidence>
<dbReference type="SUPFAM" id="SSF52518">
    <property type="entry name" value="Thiamin diphosphate-binding fold (THDP-binding)"/>
    <property type="match status" value="2"/>
</dbReference>
<keyword evidence="3 7" id="KW-0479">Metal-binding</keyword>
<comment type="pathway">
    <text evidence="7">Quinol/quinone metabolism; 1,4-dihydroxy-2-naphthoate biosynthesis; 1,4-dihydroxy-2-naphthoate from chorismate: step 2/7.</text>
</comment>
<dbReference type="GO" id="GO:0030145">
    <property type="term" value="F:manganese ion binding"/>
    <property type="evidence" value="ECO:0007669"/>
    <property type="project" value="UniProtKB-UniRule"/>
</dbReference>
<evidence type="ECO:0000256" key="3">
    <source>
        <dbReference type="ARBA" id="ARBA00022723"/>
    </source>
</evidence>
<dbReference type="EMBL" id="AZGA01000001">
    <property type="protein sequence ID" value="KRM36862.1"/>
    <property type="molecule type" value="Genomic_DNA"/>
</dbReference>
<evidence type="ECO:0000256" key="2">
    <source>
        <dbReference type="ARBA" id="ARBA00022679"/>
    </source>
</evidence>
<keyword evidence="5 7" id="KW-0786">Thiamine pyrophosphate</keyword>
<comment type="caution">
    <text evidence="11">The sequence shown here is derived from an EMBL/GenBank/DDBJ whole genome shotgun (WGS) entry which is preliminary data.</text>
</comment>
<dbReference type="PATRIC" id="fig|1423734.3.peg.2291"/>
<keyword evidence="1 7" id="KW-0474">Menaquinone biosynthesis</keyword>
<evidence type="ECO:0000256" key="4">
    <source>
        <dbReference type="ARBA" id="ARBA00022842"/>
    </source>
</evidence>
<organism evidence="11 12">
    <name type="scientific">Agrilactobacillus composti DSM 18527 = JCM 14202</name>
    <dbReference type="NCBI Taxonomy" id="1423734"/>
    <lineage>
        <taxon>Bacteria</taxon>
        <taxon>Bacillati</taxon>
        <taxon>Bacillota</taxon>
        <taxon>Bacilli</taxon>
        <taxon>Lactobacillales</taxon>
        <taxon>Lactobacillaceae</taxon>
        <taxon>Agrilactobacillus</taxon>
    </lineage>
</organism>
<dbReference type="GO" id="GO:0000287">
    <property type="term" value="F:magnesium ion binding"/>
    <property type="evidence" value="ECO:0007669"/>
    <property type="project" value="UniProtKB-UniRule"/>
</dbReference>
<evidence type="ECO:0000256" key="5">
    <source>
        <dbReference type="ARBA" id="ARBA00023052"/>
    </source>
</evidence>
<evidence type="ECO:0000313" key="12">
    <source>
        <dbReference type="Proteomes" id="UP000051236"/>
    </source>
</evidence>
<comment type="function">
    <text evidence="7">Catalyzes the thiamine diphosphate-dependent decarboxylation of 2-oxoglutarate and the subsequent addition of the resulting succinic semialdehyde-thiamine pyrophosphate anion to isochorismate to yield 2-succinyl-5-enolpyruvyl-6-hydroxy-3-cyclohexene-1-carboxylate (SEPHCHC).</text>
</comment>
<dbReference type="GO" id="GO:0030976">
    <property type="term" value="F:thiamine pyrophosphate binding"/>
    <property type="evidence" value="ECO:0007669"/>
    <property type="project" value="UniProtKB-UniRule"/>
</dbReference>
<dbReference type="PANTHER" id="PTHR42916:SF1">
    <property type="entry name" value="PROTEIN PHYLLO, CHLOROPLASTIC"/>
    <property type="match status" value="1"/>
</dbReference>
<sequence>MSNPTQILTNYVNLIITSLQQQNIRQVVIAPGSRSTPVALLLAQAAQAGHFELYVDVDERSAAFFALGIAKKSQRPTLLLCTSGTAAANFFPAICEAKLSHIPLVVLTTDRPPELTNIGAPQAIDQNRLYGDQVKDFLQLPTPDQGPDVQAYVAFAVQRIIASSQAAPAGPVHINLPLRKPLMPDLTGQSNQTPQKIAFPKTQTQLPPATMATIQAKLSQGKLLIVAGPSTDSQQQQALLAFANEYQVPILADPLSQLRQDANDLVITSSDLTLKTCQALPASLQPDLILRTGTTMVSAALGQWLATRSCPIYFLDTNHHLDDYTKATTTQLPVSENWFFENCQLQPTATQQPFSSAWRQLQRHYQRWLAQNLTTLDEAAVPYLMSQQLTASQIFISNSMPIRDFDNFFAPHQGNFTLLCNRGANGIDGVISTALGAGLHEQRPNFLVTGDLAFFHDMNGLMLTTRYPLNLTIILINNNGGGIFSFLPQAKATAYFESLFGTPQNLDVAAISQLYHANYQIITSKSAFEAALAHHEPGLTILEIKTNRPQNAKRHQQLTQSWQQEMERLYATTIDEK</sequence>
<gene>
    <name evidence="7" type="primary">menD</name>
    <name evidence="11" type="ORF">FC83_GL002267</name>
</gene>
<dbReference type="eggNOG" id="COG1165">
    <property type="taxonomic scope" value="Bacteria"/>
</dbReference>
<dbReference type="InterPro" id="IPR004433">
    <property type="entry name" value="MenaQ_synth_MenD"/>
</dbReference>
<dbReference type="UniPathway" id="UPA00079"/>
<dbReference type="GO" id="GO:0070204">
    <property type="term" value="F:2-succinyl-5-enolpyruvyl-6-hydroxy-3-cyclohexene-1-carboxylic-acid synthase activity"/>
    <property type="evidence" value="ECO:0007669"/>
    <property type="project" value="UniProtKB-UniRule"/>
</dbReference>
<dbReference type="RefSeq" id="WP_057002239.1">
    <property type="nucleotide sequence ID" value="NZ_AZGA01000001.1"/>
</dbReference>
<dbReference type="InterPro" id="IPR011766">
    <property type="entry name" value="TPP_enzyme_TPP-bd"/>
</dbReference>
<dbReference type="Gene3D" id="3.40.50.970">
    <property type="match status" value="2"/>
</dbReference>
<dbReference type="HAMAP" id="MF_01659">
    <property type="entry name" value="MenD"/>
    <property type="match status" value="1"/>
</dbReference>
<dbReference type="Proteomes" id="UP000051236">
    <property type="component" value="Unassembled WGS sequence"/>
</dbReference>
<dbReference type="InterPro" id="IPR029061">
    <property type="entry name" value="THDP-binding"/>
</dbReference>
<dbReference type="AlphaFoldDB" id="A0A0R1Y3G5"/>
<dbReference type="InterPro" id="IPR012001">
    <property type="entry name" value="Thiamin_PyroP_enz_TPP-bd_dom"/>
</dbReference>
<dbReference type="InterPro" id="IPR032264">
    <property type="entry name" value="MenD_middle"/>
</dbReference>
<feature type="domain" description="Thiamine pyrophosphate enzyme TPP-binding" evidence="8">
    <location>
        <begin position="430"/>
        <end position="533"/>
    </location>
</feature>
<evidence type="ECO:0000259" key="8">
    <source>
        <dbReference type="Pfam" id="PF02775"/>
    </source>
</evidence>
<dbReference type="Pfam" id="PF02775">
    <property type="entry name" value="TPP_enzyme_C"/>
    <property type="match status" value="1"/>
</dbReference>
<dbReference type="STRING" id="1423734.FC83_GL002267"/>
<dbReference type="InterPro" id="IPR029035">
    <property type="entry name" value="DHS-like_NAD/FAD-binding_dom"/>
</dbReference>
<keyword evidence="4 7" id="KW-0460">Magnesium</keyword>
<proteinExistence type="inferred from homology"/>
<keyword evidence="6 7" id="KW-0464">Manganese</keyword>
<evidence type="ECO:0000259" key="9">
    <source>
        <dbReference type="Pfam" id="PF02776"/>
    </source>
</evidence>
<reference evidence="11 12" key="1">
    <citation type="journal article" date="2015" name="Genome Announc.">
        <title>Expanding the biotechnology potential of lactobacilli through comparative genomics of 213 strains and associated genera.</title>
        <authorList>
            <person name="Sun Z."/>
            <person name="Harris H.M."/>
            <person name="McCann A."/>
            <person name="Guo C."/>
            <person name="Argimon S."/>
            <person name="Zhang W."/>
            <person name="Yang X."/>
            <person name="Jeffery I.B."/>
            <person name="Cooney J.C."/>
            <person name="Kagawa T.F."/>
            <person name="Liu W."/>
            <person name="Song Y."/>
            <person name="Salvetti E."/>
            <person name="Wrobel A."/>
            <person name="Rasinkangas P."/>
            <person name="Parkhill J."/>
            <person name="Rea M.C."/>
            <person name="O'Sullivan O."/>
            <person name="Ritari J."/>
            <person name="Douillard F.P."/>
            <person name="Paul Ross R."/>
            <person name="Yang R."/>
            <person name="Briner A.E."/>
            <person name="Felis G.E."/>
            <person name="de Vos W.M."/>
            <person name="Barrangou R."/>
            <person name="Klaenhammer T.R."/>
            <person name="Caufield P.W."/>
            <person name="Cui Y."/>
            <person name="Zhang H."/>
            <person name="O'Toole P.W."/>
        </authorList>
    </citation>
    <scope>NUCLEOTIDE SEQUENCE [LARGE SCALE GENOMIC DNA]</scope>
    <source>
        <strain evidence="11 12">DSM 18527</strain>
    </source>
</reference>
<evidence type="ECO:0000256" key="6">
    <source>
        <dbReference type="ARBA" id="ARBA00023211"/>
    </source>
</evidence>
<protein>
    <recommendedName>
        <fullName evidence="7">2-succinyl-5-enolpyruvyl-6-hydroxy-3-cyclohexene-1-carboxylate synthase</fullName>
        <shortName evidence="7">SEPHCHC synthase</shortName>
        <ecNumber evidence="7">2.2.1.9</ecNumber>
    </recommendedName>
    <alternativeName>
        <fullName evidence="7">Menaquinone biosynthesis protein MenD</fullName>
    </alternativeName>
</protein>
<dbReference type="SUPFAM" id="SSF52467">
    <property type="entry name" value="DHS-like NAD/FAD-binding domain"/>
    <property type="match status" value="1"/>
</dbReference>
<dbReference type="Pfam" id="PF02776">
    <property type="entry name" value="TPP_enzyme_N"/>
    <property type="match status" value="1"/>
</dbReference>
<dbReference type="NCBIfam" id="TIGR00173">
    <property type="entry name" value="menD"/>
    <property type="match status" value="1"/>
</dbReference>
<dbReference type="PANTHER" id="PTHR42916">
    <property type="entry name" value="2-SUCCINYL-5-ENOLPYRUVYL-6-HYDROXY-3-CYCLOHEXENE-1-CARBOXYLATE SYNTHASE"/>
    <property type="match status" value="1"/>
</dbReference>
<dbReference type="EC" id="2.2.1.9" evidence="7"/>
<dbReference type="Pfam" id="PF16582">
    <property type="entry name" value="TPP_enzyme_M_2"/>
    <property type="match status" value="1"/>
</dbReference>
<comment type="similarity">
    <text evidence="7">Belongs to the TPP enzyme family. MenD subfamily.</text>
</comment>
<feature type="domain" description="Menaquinone biosynthesis protein MenD middle" evidence="10">
    <location>
        <begin position="204"/>
        <end position="395"/>
    </location>
</feature>
<dbReference type="UniPathway" id="UPA01057">
    <property type="reaction ID" value="UER00164"/>
</dbReference>
<comment type="cofactor">
    <cofactor evidence="7">
        <name>thiamine diphosphate</name>
        <dbReference type="ChEBI" id="CHEBI:58937"/>
    </cofactor>
    <text evidence="7">Binds 1 thiamine pyrophosphate per subunit.</text>
</comment>
<name>A0A0R1Y3G5_9LACO</name>
<comment type="pathway">
    <text evidence="7">Quinol/quinone metabolism; menaquinone biosynthesis.</text>
</comment>
<keyword evidence="2 7" id="KW-0808">Transferase</keyword>
<dbReference type="CDD" id="cd02009">
    <property type="entry name" value="TPP_SHCHC_synthase"/>
    <property type="match status" value="1"/>
</dbReference>